<protein>
    <submittedName>
        <fullName evidence="1">Uncharacterized protein</fullName>
    </submittedName>
</protein>
<gene>
    <name evidence="1" type="ORF">MYCIT1_LOCUS20057</name>
</gene>
<dbReference type="AlphaFoldDB" id="A0AAD2HEV8"/>
<name>A0AAD2HEV8_9AGAR</name>
<organism evidence="1 2">
    <name type="scientific">Mycena citricolor</name>
    <dbReference type="NCBI Taxonomy" id="2018698"/>
    <lineage>
        <taxon>Eukaryota</taxon>
        <taxon>Fungi</taxon>
        <taxon>Dikarya</taxon>
        <taxon>Basidiomycota</taxon>
        <taxon>Agaricomycotina</taxon>
        <taxon>Agaricomycetes</taxon>
        <taxon>Agaricomycetidae</taxon>
        <taxon>Agaricales</taxon>
        <taxon>Marasmiineae</taxon>
        <taxon>Mycenaceae</taxon>
        <taxon>Mycena</taxon>
    </lineage>
</organism>
<reference evidence="1" key="1">
    <citation type="submission" date="2023-11" db="EMBL/GenBank/DDBJ databases">
        <authorList>
            <person name="De Vega J J."/>
            <person name="De Vega J J."/>
        </authorList>
    </citation>
    <scope>NUCLEOTIDE SEQUENCE</scope>
</reference>
<evidence type="ECO:0000313" key="2">
    <source>
        <dbReference type="Proteomes" id="UP001295794"/>
    </source>
</evidence>
<dbReference type="Proteomes" id="UP001295794">
    <property type="component" value="Unassembled WGS sequence"/>
</dbReference>
<dbReference type="EMBL" id="CAVNYO010000397">
    <property type="protein sequence ID" value="CAK5273529.1"/>
    <property type="molecule type" value="Genomic_DNA"/>
</dbReference>
<evidence type="ECO:0000313" key="1">
    <source>
        <dbReference type="EMBL" id="CAK5273529.1"/>
    </source>
</evidence>
<comment type="caution">
    <text evidence="1">The sequence shown here is derived from an EMBL/GenBank/DDBJ whole genome shotgun (WGS) entry which is preliminary data.</text>
</comment>
<keyword evidence="2" id="KW-1185">Reference proteome</keyword>
<accession>A0AAD2HEV8</accession>
<proteinExistence type="predicted"/>
<sequence>MDAIHFHPNRVERVARARVVSHLLCTGDCSFHHNWEHGRQETAELARVGGVTSNVIIFCRRLLFTNSNTLYSITYYSICVVTAPL</sequence>